<evidence type="ECO:0000256" key="3">
    <source>
        <dbReference type="ARBA" id="ARBA00022723"/>
    </source>
</evidence>
<dbReference type="InterPro" id="IPR000210">
    <property type="entry name" value="BTB/POZ_dom"/>
</dbReference>
<dbReference type="SUPFAM" id="SSF54695">
    <property type="entry name" value="POZ domain"/>
    <property type="match status" value="1"/>
</dbReference>
<feature type="domain" description="C2H2-type" evidence="14">
    <location>
        <begin position="396"/>
        <end position="423"/>
    </location>
</feature>
<proteinExistence type="predicted"/>
<dbReference type="Gene3D" id="3.30.160.60">
    <property type="entry name" value="Classic Zinc Finger"/>
    <property type="match status" value="2"/>
</dbReference>
<gene>
    <name evidence="16" type="primary">LOC114444103</name>
</gene>
<feature type="domain" description="C2H2-type" evidence="14">
    <location>
        <begin position="368"/>
        <end position="395"/>
    </location>
</feature>
<name>A0A6P7JBS9_9TELE</name>
<keyword evidence="3" id="KW-0479">Metal-binding</keyword>
<dbReference type="InterPro" id="IPR050457">
    <property type="entry name" value="ZnFinger_BTB_dom_contain"/>
</dbReference>
<evidence type="ECO:0000256" key="1">
    <source>
        <dbReference type="ARBA" id="ARBA00003767"/>
    </source>
</evidence>
<evidence type="ECO:0000259" key="14">
    <source>
        <dbReference type="PROSITE" id="PS50157"/>
    </source>
</evidence>
<sequence length="457" mass="51193">MSVSSDTLQFSLPTHGDSVLSKMNILREEHRFCDITLIIRGAQSSGAQPLHFHGHQVVLAASSDFLRDQFLLHEGRAELSVGVVSSVKVAKALLLSCYTRHLEVPVRELVSYLTAASALQMNQVVEKCAQAVSQYLSPTLAFLKLDEHSEKKGTQQVDSRWPRSRFENQKEKDAALPSTSIQEANTKPVFVTATESKLRVSQEAEVDRQRLREMREGRKAVKSKTELSEDAACCLDNLESEEGDIHVHRSTLKCKLHPAAGSIQNLITSSASMIRSSAAHVVFMDSSENQHETEESREDENMNLQAASQAGDLIDSDIFCTHVSETADQVAKDSDRVLAQRPYLCRRCDKVFQHLESYVGHLKEHRQHFCLLCGKGFSQKSNLTHHIRFHTGIKPFRCPLCHKTFTQKAMLQDHLNLHTGGKPQKYILHKSSLRCHQGECQSKSSLQNVAEDSVVSE</sequence>
<keyword evidence="10" id="KW-0539">Nucleus</keyword>
<evidence type="ECO:0000256" key="5">
    <source>
        <dbReference type="ARBA" id="ARBA00022771"/>
    </source>
</evidence>
<dbReference type="FunFam" id="3.30.160.60:FF:000110">
    <property type="entry name" value="Zinc finger protein-like"/>
    <property type="match status" value="1"/>
</dbReference>
<evidence type="ECO:0000313" key="15">
    <source>
        <dbReference type="Proteomes" id="UP000515145"/>
    </source>
</evidence>
<evidence type="ECO:0000256" key="6">
    <source>
        <dbReference type="ARBA" id="ARBA00022833"/>
    </source>
</evidence>
<reference evidence="16" key="1">
    <citation type="submission" date="2025-08" db="UniProtKB">
        <authorList>
            <consortium name="RefSeq"/>
        </authorList>
    </citation>
    <scope>IDENTIFICATION</scope>
</reference>
<dbReference type="SMART" id="SM00355">
    <property type="entry name" value="ZnF_C2H2"/>
    <property type="match status" value="3"/>
</dbReference>
<evidence type="ECO:0000256" key="4">
    <source>
        <dbReference type="ARBA" id="ARBA00022737"/>
    </source>
</evidence>
<feature type="compositionally biased region" description="Basic and acidic residues" evidence="12">
    <location>
        <begin position="160"/>
        <end position="174"/>
    </location>
</feature>
<evidence type="ECO:0000256" key="2">
    <source>
        <dbReference type="ARBA" id="ARBA00004123"/>
    </source>
</evidence>
<dbReference type="PROSITE" id="PS50097">
    <property type="entry name" value="BTB"/>
    <property type="match status" value="1"/>
</dbReference>
<keyword evidence="9" id="KW-0804">Transcription</keyword>
<dbReference type="PROSITE" id="PS00028">
    <property type="entry name" value="ZINC_FINGER_C2H2_1"/>
    <property type="match status" value="2"/>
</dbReference>
<dbReference type="FunFam" id="3.30.160.60:FF:002343">
    <property type="entry name" value="Zinc finger protein 33A"/>
    <property type="match status" value="1"/>
</dbReference>
<dbReference type="Gene3D" id="3.30.710.10">
    <property type="entry name" value="Potassium Channel Kv1.1, Chain A"/>
    <property type="match status" value="1"/>
</dbReference>
<feature type="domain" description="BTB" evidence="13">
    <location>
        <begin position="33"/>
        <end position="106"/>
    </location>
</feature>
<protein>
    <submittedName>
        <fullName evidence="16">Zinc finger and BTB domain-containing protein 12-like</fullName>
    </submittedName>
</protein>
<dbReference type="GO" id="GO:0008270">
    <property type="term" value="F:zinc ion binding"/>
    <property type="evidence" value="ECO:0007669"/>
    <property type="project" value="UniProtKB-KW"/>
</dbReference>
<comment type="function">
    <text evidence="1">May be involved in transcriptional regulation.</text>
</comment>
<evidence type="ECO:0000313" key="16">
    <source>
        <dbReference type="RefSeq" id="XP_028274307.1"/>
    </source>
</evidence>
<dbReference type="SMART" id="SM00225">
    <property type="entry name" value="BTB"/>
    <property type="match status" value="1"/>
</dbReference>
<dbReference type="PANTHER" id="PTHR46105:SF29">
    <property type="entry name" value="ZINC FINGER AND BTB DOMAIN CONTAINING 12"/>
    <property type="match status" value="1"/>
</dbReference>
<dbReference type="AlphaFoldDB" id="A0A6P7JBS9"/>
<keyword evidence="5 11" id="KW-0863">Zinc-finger</keyword>
<feature type="domain" description="C2H2-type" evidence="14">
    <location>
        <begin position="343"/>
        <end position="365"/>
    </location>
</feature>
<dbReference type="InterPro" id="IPR036236">
    <property type="entry name" value="Znf_C2H2_sf"/>
</dbReference>
<dbReference type="GO" id="GO:0000978">
    <property type="term" value="F:RNA polymerase II cis-regulatory region sequence-specific DNA binding"/>
    <property type="evidence" value="ECO:0007669"/>
    <property type="project" value="TreeGrafter"/>
</dbReference>
<evidence type="ECO:0000256" key="11">
    <source>
        <dbReference type="PROSITE-ProRule" id="PRU00042"/>
    </source>
</evidence>
<keyword evidence="15" id="KW-1185">Reference proteome</keyword>
<dbReference type="Proteomes" id="UP000515145">
    <property type="component" value="Chromosome 12"/>
</dbReference>
<dbReference type="PANTHER" id="PTHR46105">
    <property type="entry name" value="AGAP004733-PA"/>
    <property type="match status" value="1"/>
</dbReference>
<dbReference type="InParanoid" id="A0A6P7JBS9"/>
<keyword evidence="8" id="KW-0238">DNA-binding</keyword>
<dbReference type="InterPro" id="IPR011333">
    <property type="entry name" value="SKP1/BTB/POZ_sf"/>
</dbReference>
<feature type="region of interest" description="Disordered" evidence="12">
    <location>
        <begin position="153"/>
        <end position="177"/>
    </location>
</feature>
<dbReference type="Pfam" id="PF00096">
    <property type="entry name" value="zf-C2H2"/>
    <property type="match status" value="2"/>
</dbReference>
<dbReference type="OrthoDB" id="1405595at2759"/>
<dbReference type="GO" id="GO:0000981">
    <property type="term" value="F:DNA-binding transcription factor activity, RNA polymerase II-specific"/>
    <property type="evidence" value="ECO:0007669"/>
    <property type="project" value="TreeGrafter"/>
</dbReference>
<organism evidence="15 16">
    <name type="scientific">Parambassis ranga</name>
    <name type="common">Indian glassy fish</name>
    <dbReference type="NCBI Taxonomy" id="210632"/>
    <lineage>
        <taxon>Eukaryota</taxon>
        <taxon>Metazoa</taxon>
        <taxon>Chordata</taxon>
        <taxon>Craniata</taxon>
        <taxon>Vertebrata</taxon>
        <taxon>Euteleostomi</taxon>
        <taxon>Actinopterygii</taxon>
        <taxon>Neopterygii</taxon>
        <taxon>Teleostei</taxon>
        <taxon>Neoteleostei</taxon>
        <taxon>Acanthomorphata</taxon>
        <taxon>Ovalentaria</taxon>
        <taxon>Ambassidae</taxon>
        <taxon>Parambassis</taxon>
    </lineage>
</organism>
<evidence type="ECO:0000256" key="9">
    <source>
        <dbReference type="ARBA" id="ARBA00023163"/>
    </source>
</evidence>
<comment type="subcellular location">
    <subcellularLocation>
        <location evidence="2">Nucleus</location>
    </subcellularLocation>
</comment>
<dbReference type="InterPro" id="IPR013087">
    <property type="entry name" value="Znf_C2H2_type"/>
</dbReference>
<dbReference type="RefSeq" id="XP_028274307.1">
    <property type="nucleotide sequence ID" value="XM_028418506.1"/>
</dbReference>
<evidence type="ECO:0000256" key="10">
    <source>
        <dbReference type="ARBA" id="ARBA00023242"/>
    </source>
</evidence>
<evidence type="ECO:0000256" key="7">
    <source>
        <dbReference type="ARBA" id="ARBA00023015"/>
    </source>
</evidence>
<keyword evidence="7" id="KW-0805">Transcription regulation</keyword>
<dbReference type="SUPFAM" id="SSF57667">
    <property type="entry name" value="beta-beta-alpha zinc fingers"/>
    <property type="match status" value="2"/>
</dbReference>
<dbReference type="PROSITE" id="PS50157">
    <property type="entry name" value="ZINC_FINGER_C2H2_2"/>
    <property type="match status" value="3"/>
</dbReference>
<keyword evidence="6" id="KW-0862">Zinc</keyword>
<evidence type="ECO:0000259" key="13">
    <source>
        <dbReference type="PROSITE" id="PS50097"/>
    </source>
</evidence>
<dbReference type="Pfam" id="PF00651">
    <property type="entry name" value="BTB"/>
    <property type="match status" value="1"/>
</dbReference>
<evidence type="ECO:0000256" key="12">
    <source>
        <dbReference type="SAM" id="MobiDB-lite"/>
    </source>
</evidence>
<dbReference type="GeneID" id="114444103"/>
<evidence type="ECO:0000256" key="8">
    <source>
        <dbReference type="ARBA" id="ARBA00023125"/>
    </source>
</evidence>
<keyword evidence="4" id="KW-0677">Repeat</keyword>
<accession>A0A6P7JBS9</accession>